<feature type="domain" description="BTB" evidence="1">
    <location>
        <begin position="253"/>
        <end position="331"/>
    </location>
</feature>
<dbReference type="PROSITE" id="PS50097">
    <property type="entry name" value="BTB"/>
    <property type="match status" value="1"/>
</dbReference>
<keyword evidence="3" id="KW-1185">Reference proteome</keyword>
<evidence type="ECO:0000313" key="3">
    <source>
        <dbReference type="Proteomes" id="UP000494206"/>
    </source>
</evidence>
<evidence type="ECO:0000313" key="2">
    <source>
        <dbReference type="EMBL" id="CAB3402411.1"/>
    </source>
</evidence>
<proteinExistence type="predicted"/>
<dbReference type="OrthoDB" id="5862088at2759"/>
<reference evidence="2 3" key="1">
    <citation type="submission" date="2020-04" db="EMBL/GenBank/DDBJ databases">
        <authorList>
            <person name="Laetsch R D."/>
            <person name="Stevens L."/>
            <person name="Kumar S."/>
            <person name="Blaxter L. M."/>
        </authorList>
    </citation>
    <scope>NUCLEOTIDE SEQUENCE [LARGE SCALE GENOMIC DNA]</scope>
</reference>
<protein>
    <recommendedName>
        <fullName evidence="1">BTB domain-containing protein</fullName>
    </recommendedName>
</protein>
<name>A0A8S1EFF5_9PELO</name>
<accession>A0A8S1EFF5</accession>
<evidence type="ECO:0000259" key="1">
    <source>
        <dbReference type="PROSITE" id="PS50097"/>
    </source>
</evidence>
<gene>
    <name evidence="2" type="ORF">CBOVIS_LOCUS5033</name>
</gene>
<sequence>MSCIEVIDSKRLENVDSLAEKLKQETFDVNLPNGAQLIQHDEKAYENLYTNGSSFDVIPEIQAKDEFADEGIRFSFNFKLHPDGVAKMKDIGNTIQSNTLILQHKCVMYTYAYALTLAFDDEQQGKLCEFRLFPISHTFRHPVGMTKGGFPSSMKQPQPSLRDVTARIGPVSEVVELTPEHDGSYKCSTLISLSSLQNITKDGAAKLRVEMTIDENYFDVDEYVNLSPKVAPVSCNSDRILGQILAGEKVAKADWVITVGDGSPSNYHVHGAVLGNSSMLLRTALIKHMSVQNDTLTMVSHENRFILPKIKASDMPVILAYIYQKRFIVPQFDAVSRIGQFFGTFFREEIGEFFENWQATLVNTTMKLDRNGGVDTISECVKSLVCVHSAPQGALLAAYNVALVVAADAWQILDAKKEYENGKLEKKVKKRIGVEWPLIDQILEIIRDYREAVCGVEKSKIVC</sequence>
<dbReference type="InterPro" id="IPR000210">
    <property type="entry name" value="BTB/POZ_dom"/>
</dbReference>
<dbReference type="AlphaFoldDB" id="A0A8S1EFF5"/>
<dbReference type="EMBL" id="CADEPM010000003">
    <property type="protein sequence ID" value="CAB3402411.1"/>
    <property type="molecule type" value="Genomic_DNA"/>
</dbReference>
<dbReference type="Proteomes" id="UP000494206">
    <property type="component" value="Unassembled WGS sequence"/>
</dbReference>
<comment type="caution">
    <text evidence="2">The sequence shown here is derived from an EMBL/GenBank/DDBJ whole genome shotgun (WGS) entry which is preliminary data.</text>
</comment>
<organism evidence="2 3">
    <name type="scientific">Caenorhabditis bovis</name>
    <dbReference type="NCBI Taxonomy" id="2654633"/>
    <lineage>
        <taxon>Eukaryota</taxon>
        <taxon>Metazoa</taxon>
        <taxon>Ecdysozoa</taxon>
        <taxon>Nematoda</taxon>
        <taxon>Chromadorea</taxon>
        <taxon>Rhabditida</taxon>
        <taxon>Rhabditina</taxon>
        <taxon>Rhabditomorpha</taxon>
        <taxon>Rhabditoidea</taxon>
        <taxon>Rhabditidae</taxon>
        <taxon>Peloderinae</taxon>
        <taxon>Caenorhabditis</taxon>
    </lineage>
</organism>